<reference evidence="1" key="1">
    <citation type="submission" date="2020-05" db="UniProtKB">
        <authorList>
            <consortium name="EnsemblMetazoa"/>
        </authorList>
    </citation>
    <scope>IDENTIFICATION</scope>
    <source>
        <strain evidence="1">TTRI</strain>
    </source>
</reference>
<dbReference type="InterPro" id="IPR029063">
    <property type="entry name" value="SAM-dependent_MTases_sf"/>
</dbReference>
<dbReference type="Proteomes" id="UP000078200">
    <property type="component" value="Unassembled WGS sequence"/>
</dbReference>
<dbReference type="AlphaFoldDB" id="A0A1A9VG06"/>
<dbReference type="VEuPathDB" id="VectorBase:GAUT036014"/>
<evidence type="ECO:0000313" key="2">
    <source>
        <dbReference type="Proteomes" id="UP000078200"/>
    </source>
</evidence>
<sequence length="219" mass="26108">MSTVLTLDLYKEIYYLTQKETKNWRQVLKYGDGLELNSKRKLLWTWPTEKYLQNLKYLLGEFDIKDILSIGCGSGLLEWLLTESLDIFVYGLEIDRNWWQRQSQYAIKSFIKLNYADDIFVVPTHLEDAQTFLQNCCNLRNWNFALLFCYFNNRQAFLYYVSVYKGKWIILIGPSENANVHSDPMPLQPEFEIESAKQWQLRESLHINECDILALYERL</sequence>
<accession>A0A1A9VG06</accession>
<evidence type="ECO:0008006" key="3">
    <source>
        <dbReference type="Google" id="ProtNLM"/>
    </source>
</evidence>
<protein>
    <recommendedName>
        <fullName evidence="3">Methyltransferase domain-containing protein</fullName>
    </recommendedName>
</protein>
<dbReference type="SUPFAM" id="SSF53335">
    <property type="entry name" value="S-adenosyl-L-methionine-dependent methyltransferases"/>
    <property type="match status" value="1"/>
</dbReference>
<name>A0A1A9VG06_GLOAU</name>
<dbReference type="EnsemblMetazoa" id="GAUT036014-RA">
    <property type="protein sequence ID" value="GAUT036014-PA"/>
    <property type="gene ID" value="GAUT036014"/>
</dbReference>
<evidence type="ECO:0000313" key="1">
    <source>
        <dbReference type="EnsemblMetazoa" id="GAUT036014-PA"/>
    </source>
</evidence>
<proteinExistence type="predicted"/>
<dbReference type="STRING" id="7395.A0A1A9VG06"/>
<organism evidence="1 2">
    <name type="scientific">Glossina austeni</name>
    <name type="common">Savannah tsetse fly</name>
    <dbReference type="NCBI Taxonomy" id="7395"/>
    <lineage>
        <taxon>Eukaryota</taxon>
        <taxon>Metazoa</taxon>
        <taxon>Ecdysozoa</taxon>
        <taxon>Arthropoda</taxon>
        <taxon>Hexapoda</taxon>
        <taxon>Insecta</taxon>
        <taxon>Pterygota</taxon>
        <taxon>Neoptera</taxon>
        <taxon>Endopterygota</taxon>
        <taxon>Diptera</taxon>
        <taxon>Brachycera</taxon>
        <taxon>Muscomorpha</taxon>
        <taxon>Hippoboscoidea</taxon>
        <taxon>Glossinidae</taxon>
        <taxon>Glossina</taxon>
    </lineage>
</organism>
<keyword evidence="2" id="KW-1185">Reference proteome</keyword>